<dbReference type="InterPro" id="IPR011990">
    <property type="entry name" value="TPR-like_helical_dom_sf"/>
</dbReference>
<dbReference type="SUPFAM" id="SSF48452">
    <property type="entry name" value="TPR-like"/>
    <property type="match status" value="1"/>
</dbReference>
<evidence type="ECO:0000313" key="3">
    <source>
        <dbReference type="Proteomes" id="UP000603728"/>
    </source>
</evidence>
<keyword evidence="1" id="KW-0802">TPR repeat</keyword>
<dbReference type="PROSITE" id="PS50005">
    <property type="entry name" value="TPR"/>
    <property type="match status" value="1"/>
</dbReference>
<protein>
    <recommendedName>
        <fullName evidence="4">Tetratricopeptide repeat-containing protein</fullName>
    </recommendedName>
</protein>
<keyword evidence="3" id="KW-1185">Reference proteome</keyword>
<sequence length="196" mass="22916">MKWFLNLGVPFKSKALEVSIKQESIDLEKGTQLFLSNQFDEALFHLDNALNKGFDSALYQLRAKCFQKLNYHYKAIEDFDKVIEDNPSEFSNYYSRAISKNAISDISGQVEDLQSCIYYYKKHKNIENSILKKLETELITTRNYVESVRSTITSLHNISYFEIKNLINESLLQIKKIRPQTRRLKTTKNSEILLGR</sequence>
<feature type="repeat" description="TPR" evidence="1">
    <location>
        <begin position="56"/>
        <end position="89"/>
    </location>
</feature>
<dbReference type="RefSeq" id="WP_202005178.1">
    <property type="nucleotide sequence ID" value="NZ_JAERSF010000003.1"/>
</dbReference>
<dbReference type="InterPro" id="IPR019734">
    <property type="entry name" value="TPR_rpt"/>
</dbReference>
<comment type="caution">
    <text evidence="2">The sequence shown here is derived from an EMBL/GenBank/DDBJ whole genome shotgun (WGS) entry which is preliminary data.</text>
</comment>
<evidence type="ECO:0000313" key="2">
    <source>
        <dbReference type="EMBL" id="MBL0738722.1"/>
    </source>
</evidence>
<gene>
    <name evidence="2" type="ORF">JI750_17635</name>
</gene>
<organism evidence="2 3">
    <name type="scientific">Flavobacterium tagetis</name>
    <dbReference type="NCBI Taxonomy" id="2801336"/>
    <lineage>
        <taxon>Bacteria</taxon>
        <taxon>Pseudomonadati</taxon>
        <taxon>Bacteroidota</taxon>
        <taxon>Flavobacteriia</taxon>
        <taxon>Flavobacteriales</taxon>
        <taxon>Flavobacteriaceae</taxon>
        <taxon>Flavobacterium</taxon>
    </lineage>
</organism>
<evidence type="ECO:0000256" key="1">
    <source>
        <dbReference type="PROSITE-ProRule" id="PRU00339"/>
    </source>
</evidence>
<dbReference type="Proteomes" id="UP000603728">
    <property type="component" value="Unassembled WGS sequence"/>
</dbReference>
<name>A0ABS1KHQ6_9FLAO</name>
<dbReference type="EMBL" id="JAERSF010000003">
    <property type="protein sequence ID" value="MBL0738722.1"/>
    <property type="molecule type" value="Genomic_DNA"/>
</dbReference>
<proteinExistence type="predicted"/>
<dbReference type="Gene3D" id="1.25.40.10">
    <property type="entry name" value="Tetratricopeptide repeat domain"/>
    <property type="match status" value="1"/>
</dbReference>
<accession>A0ABS1KHQ6</accession>
<evidence type="ECO:0008006" key="4">
    <source>
        <dbReference type="Google" id="ProtNLM"/>
    </source>
</evidence>
<reference evidence="2 3" key="1">
    <citation type="submission" date="2021-01" db="EMBL/GenBank/DDBJ databases">
        <title>Genome seq and assembly of Flavobacterium sp. GN10.</title>
        <authorList>
            <person name="Chhetri G."/>
        </authorList>
    </citation>
    <scope>NUCLEOTIDE SEQUENCE [LARGE SCALE GENOMIC DNA]</scope>
    <source>
        <strain evidence="2 3">GN10</strain>
    </source>
</reference>